<dbReference type="InterPro" id="IPR023393">
    <property type="entry name" value="START-like_dom_sf"/>
</dbReference>
<name>A0A848K5K7_9NOCA</name>
<keyword evidence="2" id="KW-1185">Reference proteome</keyword>
<dbReference type="SUPFAM" id="SSF55961">
    <property type="entry name" value="Bet v1-like"/>
    <property type="match status" value="1"/>
</dbReference>
<organism evidence="1 2">
    <name type="scientific">Antrihabitans stalactiti</name>
    <dbReference type="NCBI Taxonomy" id="2584121"/>
    <lineage>
        <taxon>Bacteria</taxon>
        <taxon>Bacillati</taxon>
        <taxon>Actinomycetota</taxon>
        <taxon>Actinomycetes</taxon>
        <taxon>Mycobacteriales</taxon>
        <taxon>Nocardiaceae</taxon>
        <taxon>Antrihabitans</taxon>
    </lineage>
</organism>
<dbReference type="EMBL" id="VCQU01000001">
    <property type="protein sequence ID" value="NMN93679.1"/>
    <property type="molecule type" value="Genomic_DNA"/>
</dbReference>
<protein>
    <submittedName>
        <fullName evidence="1">DUF2505 domain-containing protein</fullName>
    </submittedName>
</protein>
<dbReference type="Gene3D" id="3.30.530.20">
    <property type="match status" value="1"/>
</dbReference>
<dbReference type="RefSeq" id="WP_169584379.1">
    <property type="nucleotide sequence ID" value="NZ_VCQU01000001.1"/>
</dbReference>
<sequence length="169" mass="18283">MPQPQLIGEDGGMKFHHVNSYDASVADVYAMLMDPAFRDRQCAANDVISNTVSIDDGVVVVDMIQRTKGVPSFAKRFTGETTRAIVRERWTDGTRSSFEVETPGAPTAIKGTAILAEADGRTTLTYDFDVKASVPLIGGKIEKLAGELTAEGFKIDEGVGREWLAGKRS</sequence>
<dbReference type="Proteomes" id="UP000535543">
    <property type="component" value="Unassembled WGS sequence"/>
</dbReference>
<accession>A0A848K5K7</accession>
<proteinExistence type="predicted"/>
<dbReference type="Pfam" id="PF10698">
    <property type="entry name" value="DUF2505"/>
    <property type="match status" value="1"/>
</dbReference>
<reference evidence="1 2" key="1">
    <citation type="submission" date="2019-05" db="EMBL/GenBank/DDBJ databases">
        <authorList>
            <person name="Lee S.D."/>
        </authorList>
    </citation>
    <scope>NUCLEOTIDE SEQUENCE [LARGE SCALE GENOMIC DNA]</scope>
    <source>
        <strain evidence="1 2">YC2-7</strain>
    </source>
</reference>
<evidence type="ECO:0000313" key="1">
    <source>
        <dbReference type="EMBL" id="NMN93679.1"/>
    </source>
</evidence>
<gene>
    <name evidence="1" type="ORF">FGL95_01330</name>
</gene>
<dbReference type="InterPro" id="IPR019639">
    <property type="entry name" value="DUF2505"/>
</dbReference>
<reference evidence="1 2" key="2">
    <citation type="submission" date="2020-06" db="EMBL/GenBank/DDBJ databases">
        <title>Antribacter stalactiti gen. nov., sp. nov., a new member of the family Nacardiaceae isolated from a cave.</title>
        <authorList>
            <person name="Kim I.S."/>
        </authorList>
    </citation>
    <scope>NUCLEOTIDE SEQUENCE [LARGE SCALE GENOMIC DNA]</scope>
    <source>
        <strain evidence="1 2">YC2-7</strain>
    </source>
</reference>
<evidence type="ECO:0000313" key="2">
    <source>
        <dbReference type="Proteomes" id="UP000535543"/>
    </source>
</evidence>
<comment type="caution">
    <text evidence="1">The sequence shown here is derived from an EMBL/GenBank/DDBJ whole genome shotgun (WGS) entry which is preliminary data.</text>
</comment>
<dbReference type="AlphaFoldDB" id="A0A848K5K7"/>